<sequence>MTETDLHAADDHATPLTPQEREDLIPTHITLRSELNELEQQNIATANRWAFGRRKVPTRESFLKSLHRRMFERVWRWAGKFRTTERNLGVAPHLIEISLHQVLDDARYWIENNTYPPDELAVRFHHRLVSVHPFPNGNGRWSRLAADLLIVQLGGRRFTWGAAGLQTAGTARRAYIAALQAADNHDFGPLIAFARS</sequence>
<dbReference type="InterPro" id="IPR003812">
    <property type="entry name" value="Fido"/>
</dbReference>
<dbReference type="Gene3D" id="1.10.3290.10">
    <property type="entry name" value="Fido-like domain"/>
    <property type="match status" value="1"/>
</dbReference>
<feature type="region of interest" description="Disordered" evidence="2">
    <location>
        <begin position="1"/>
        <end position="22"/>
    </location>
</feature>
<evidence type="ECO:0000259" key="3">
    <source>
        <dbReference type="PROSITE" id="PS51459"/>
    </source>
</evidence>
<dbReference type="InterPro" id="IPR036597">
    <property type="entry name" value="Fido-like_dom_sf"/>
</dbReference>
<geneLocation type="plasmid" evidence="5 6">
    <name>unnamed</name>
</geneLocation>
<dbReference type="PANTHER" id="PTHR13504:SF39">
    <property type="entry name" value="CELL FILAMENTATION PROTEIN"/>
    <property type="match status" value="1"/>
</dbReference>
<dbReference type="InterPro" id="IPR040198">
    <property type="entry name" value="Fido_containing"/>
</dbReference>
<organism evidence="4 7">
    <name type="scientific">Bradyrhizobium guangdongense</name>
    <dbReference type="NCBI Taxonomy" id="1325090"/>
    <lineage>
        <taxon>Bacteria</taxon>
        <taxon>Pseudomonadati</taxon>
        <taxon>Pseudomonadota</taxon>
        <taxon>Alphaproteobacteria</taxon>
        <taxon>Hyphomicrobiales</taxon>
        <taxon>Nitrobacteraceae</taxon>
        <taxon>Bradyrhizobium</taxon>
    </lineage>
</organism>
<gene>
    <name evidence="4" type="primary">fic</name>
    <name evidence="4" type="ORF">GCM10010987_36390</name>
    <name evidence="5" type="ORF">XH86_39145</name>
</gene>
<dbReference type="PROSITE" id="PS51459">
    <property type="entry name" value="FIDO"/>
    <property type="match status" value="1"/>
</dbReference>
<dbReference type="NCBIfam" id="TIGR02613">
    <property type="entry name" value="mob_myst_B"/>
    <property type="match status" value="1"/>
</dbReference>
<dbReference type="EMBL" id="BMHC01000007">
    <property type="protein sequence ID" value="GGI25841.1"/>
    <property type="molecule type" value="Genomic_DNA"/>
</dbReference>
<evidence type="ECO:0000313" key="4">
    <source>
        <dbReference type="EMBL" id="GGI25841.1"/>
    </source>
</evidence>
<protein>
    <submittedName>
        <fullName evidence="4">Cell filamentation protein</fullName>
    </submittedName>
    <submittedName>
        <fullName evidence="5">Mobile mystery protein B</fullName>
    </submittedName>
</protein>
<proteinExistence type="predicted"/>
<dbReference type="InterPro" id="IPR013436">
    <property type="entry name" value="Mobile_mystery_prot_B"/>
</dbReference>
<dbReference type="OrthoDB" id="9813719at2"/>
<dbReference type="SUPFAM" id="SSF140931">
    <property type="entry name" value="Fic-like"/>
    <property type="match status" value="1"/>
</dbReference>
<dbReference type="RefSeq" id="WP_128930051.1">
    <property type="nucleotide sequence ID" value="NZ_BMHC01000007.1"/>
</dbReference>
<reference evidence="4" key="1">
    <citation type="journal article" date="2014" name="Int. J. Syst. Evol. Microbiol.">
        <title>Complete genome sequence of Corynebacterium casei LMG S-19264T (=DSM 44701T), isolated from a smear-ripened cheese.</title>
        <authorList>
            <consortium name="US DOE Joint Genome Institute (JGI-PGF)"/>
            <person name="Walter F."/>
            <person name="Albersmeier A."/>
            <person name="Kalinowski J."/>
            <person name="Ruckert C."/>
        </authorList>
    </citation>
    <scope>NUCLEOTIDE SEQUENCE</scope>
    <source>
        <strain evidence="4">CGMCC 1.15034</strain>
    </source>
</reference>
<evidence type="ECO:0000256" key="1">
    <source>
        <dbReference type="PIRSR" id="PIRSR640198-1"/>
    </source>
</evidence>
<evidence type="ECO:0000313" key="7">
    <source>
        <dbReference type="Proteomes" id="UP000625079"/>
    </source>
</evidence>
<keyword evidence="6" id="KW-1185">Reference proteome</keyword>
<reference evidence="5 6" key="2">
    <citation type="submission" date="2018-06" db="EMBL/GenBank/DDBJ databases">
        <title>Comparative genomics of rhizobia nodulating Arachis hypogaea in China.</title>
        <authorList>
            <person name="Li Y."/>
        </authorList>
    </citation>
    <scope>NUCLEOTIDE SEQUENCE [LARGE SCALE GENOMIC DNA]</scope>
    <source>
        <strain evidence="5 6">CCBAU 51658</strain>
        <plasmid evidence="5 6">unnamed</plasmid>
    </source>
</reference>
<dbReference type="AlphaFoldDB" id="A0A410VIG8"/>
<accession>A0A410VIG8</accession>
<dbReference type="Pfam" id="PF02661">
    <property type="entry name" value="Fic"/>
    <property type="match status" value="1"/>
</dbReference>
<feature type="domain" description="Fido" evidence="3">
    <location>
        <begin position="58"/>
        <end position="196"/>
    </location>
</feature>
<dbReference type="Proteomes" id="UP000593880">
    <property type="component" value="Plasmid unnamed"/>
</dbReference>
<dbReference type="EMBL" id="CP030058">
    <property type="protein sequence ID" value="QOZ64660.1"/>
    <property type="molecule type" value="Genomic_DNA"/>
</dbReference>
<name>A0A410VIG8_9BRAD</name>
<evidence type="ECO:0000313" key="5">
    <source>
        <dbReference type="EMBL" id="QOZ64660.1"/>
    </source>
</evidence>
<evidence type="ECO:0000256" key="2">
    <source>
        <dbReference type="SAM" id="MobiDB-lite"/>
    </source>
</evidence>
<feature type="active site" evidence="1">
    <location>
        <position position="132"/>
    </location>
</feature>
<keyword evidence="5" id="KW-0614">Plasmid</keyword>
<reference evidence="4" key="3">
    <citation type="submission" date="2022-12" db="EMBL/GenBank/DDBJ databases">
        <authorList>
            <person name="Sun Q."/>
            <person name="Zhou Y."/>
        </authorList>
    </citation>
    <scope>NUCLEOTIDE SEQUENCE</scope>
    <source>
        <strain evidence="4">CGMCC 1.15034</strain>
    </source>
</reference>
<dbReference type="Proteomes" id="UP000625079">
    <property type="component" value="Unassembled WGS sequence"/>
</dbReference>
<evidence type="ECO:0000313" key="6">
    <source>
        <dbReference type="Proteomes" id="UP000593880"/>
    </source>
</evidence>
<dbReference type="PANTHER" id="PTHR13504">
    <property type="entry name" value="FIDO DOMAIN-CONTAINING PROTEIN DDB_G0283145"/>
    <property type="match status" value="1"/>
</dbReference>